<gene>
    <name evidence="2" type="ORF">IAA67_04760</name>
</gene>
<accession>A0A9D0Z5J8</accession>
<keyword evidence="1" id="KW-0732">Signal</keyword>
<protein>
    <submittedName>
        <fullName evidence="2">Uncharacterized protein</fullName>
    </submittedName>
</protein>
<reference evidence="2" key="1">
    <citation type="submission" date="2020-10" db="EMBL/GenBank/DDBJ databases">
        <authorList>
            <person name="Gilroy R."/>
        </authorList>
    </citation>
    <scope>NUCLEOTIDE SEQUENCE</scope>
    <source>
        <strain evidence="2">ChiSjej2B20-13462</strain>
    </source>
</reference>
<feature type="chain" id="PRO_5038505425" evidence="1">
    <location>
        <begin position="30"/>
        <end position="84"/>
    </location>
</feature>
<dbReference type="AlphaFoldDB" id="A0A9D0Z5J8"/>
<sequence length="84" mass="9762">MKKTFCRRISRCVCTAMAAVLLFGISAQAAPLVSPQEIGMDAASLVEPKGEELKYYFRIYNGKWQYRIWSVTYGRWVTDWIDFE</sequence>
<name>A0A9D0Z5J8_9FIRM</name>
<organism evidence="2 3">
    <name type="scientific">Candidatus Avoscillospira stercorigallinarum</name>
    <dbReference type="NCBI Taxonomy" id="2840708"/>
    <lineage>
        <taxon>Bacteria</taxon>
        <taxon>Bacillati</taxon>
        <taxon>Bacillota</taxon>
        <taxon>Clostridia</taxon>
        <taxon>Eubacteriales</taxon>
        <taxon>Oscillospiraceae</taxon>
        <taxon>Oscillospiraceae incertae sedis</taxon>
        <taxon>Candidatus Avoscillospira</taxon>
    </lineage>
</organism>
<evidence type="ECO:0000313" key="3">
    <source>
        <dbReference type="Proteomes" id="UP000886874"/>
    </source>
</evidence>
<feature type="signal peptide" evidence="1">
    <location>
        <begin position="1"/>
        <end position="29"/>
    </location>
</feature>
<dbReference type="EMBL" id="DVFN01000069">
    <property type="protein sequence ID" value="HIQ69626.1"/>
    <property type="molecule type" value="Genomic_DNA"/>
</dbReference>
<evidence type="ECO:0000256" key="1">
    <source>
        <dbReference type="SAM" id="SignalP"/>
    </source>
</evidence>
<evidence type="ECO:0000313" key="2">
    <source>
        <dbReference type="EMBL" id="HIQ69626.1"/>
    </source>
</evidence>
<dbReference type="Proteomes" id="UP000886874">
    <property type="component" value="Unassembled WGS sequence"/>
</dbReference>
<proteinExistence type="predicted"/>
<reference evidence="2" key="2">
    <citation type="journal article" date="2021" name="PeerJ">
        <title>Extensive microbial diversity within the chicken gut microbiome revealed by metagenomics and culture.</title>
        <authorList>
            <person name="Gilroy R."/>
            <person name="Ravi A."/>
            <person name="Getino M."/>
            <person name="Pursley I."/>
            <person name="Horton D.L."/>
            <person name="Alikhan N.F."/>
            <person name="Baker D."/>
            <person name="Gharbi K."/>
            <person name="Hall N."/>
            <person name="Watson M."/>
            <person name="Adriaenssens E.M."/>
            <person name="Foster-Nyarko E."/>
            <person name="Jarju S."/>
            <person name="Secka A."/>
            <person name="Antonio M."/>
            <person name="Oren A."/>
            <person name="Chaudhuri R.R."/>
            <person name="La Ragione R."/>
            <person name="Hildebrand F."/>
            <person name="Pallen M.J."/>
        </authorList>
    </citation>
    <scope>NUCLEOTIDE SEQUENCE</scope>
    <source>
        <strain evidence="2">ChiSjej2B20-13462</strain>
    </source>
</reference>
<comment type="caution">
    <text evidence="2">The sequence shown here is derived from an EMBL/GenBank/DDBJ whole genome shotgun (WGS) entry which is preliminary data.</text>
</comment>